<dbReference type="AlphaFoldDB" id="A0A154ISP3"/>
<reference evidence="2" key="1">
    <citation type="submission" date="2016-03" db="EMBL/GenBank/DDBJ databases">
        <title>Microsymbionts genomes from the relict species Vavilovia formosa.</title>
        <authorList>
            <person name="Chirak E."/>
            <person name="Kimeklis A."/>
            <person name="Kopat V."/>
            <person name="Andronov E."/>
        </authorList>
    </citation>
    <scope>NUCLEOTIDE SEQUENCE [LARGE SCALE GENOMIC DNA]</scope>
    <source>
        <strain evidence="2">Vaf12</strain>
    </source>
</reference>
<name>A0A154ISP3_RHILE</name>
<comment type="caution">
    <text evidence="2">The sequence shown here is derived from an EMBL/GenBank/DDBJ whole genome shotgun (WGS) entry which is preliminary data.</text>
</comment>
<evidence type="ECO:0000313" key="2">
    <source>
        <dbReference type="EMBL" id="KZB03436.1"/>
    </source>
</evidence>
<proteinExistence type="predicted"/>
<evidence type="ECO:0000259" key="1">
    <source>
        <dbReference type="PROSITE" id="PS50030"/>
    </source>
</evidence>
<accession>A0A154ISP3</accession>
<gene>
    <name evidence="2" type="ORF">A4A59_00190</name>
</gene>
<organism evidence="2">
    <name type="scientific">Rhizobium leguminosarum</name>
    <dbReference type="NCBI Taxonomy" id="384"/>
    <lineage>
        <taxon>Bacteria</taxon>
        <taxon>Pseudomonadati</taxon>
        <taxon>Pseudomonadota</taxon>
        <taxon>Alphaproteobacteria</taxon>
        <taxon>Hyphomicrobiales</taxon>
        <taxon>Rhizobiaceae</taxon>
        <taxon>Rhizobium/Agrobacterium group</taxon>
        <taxon>Rhizobium</taxon>
    </lineage>
</organism>
<protein>
    <recommendedName>
        <fullName evidence="1">UBA domain-containing protein</fullName>
    </recommendedName>
</protein>
<dbReference type="PROSITE" id="PS50030">
    <property type="entry name" value="UBA"/>
    <property type="match status" value="1"/>
</dbReference>
<dbReference type="InterPro" id="IPR015940">
    <property type="entry name" value="UBA"/>
</dbReference>
<sequence length="470" mass="51830">MNEIANIRDLLEGVDQADARDYLSEAVVCFEVGAFRACIVMTANAVFANLIGRVADFAEFDTQASTLKNRIDSDLSSQRAFEAHMIDELYKAQFLTIHQKVGLVKIRDARNKAAHPSGVKSTPEEAKAVLRTAVEDFIKPVWLTASEGTRRLVRDMHLGAVFPKKGDDAKVVDERLAQIDKTAHAKLIAELWDELANPTHEVFTRDAHRFLIALAGKQDDRFRKQFPRLLASRREALPQKSTGDGGKATGGDHRWLPLLISADPFLFTVMDGTAKTLLDERVASAFIGAPSEEIFGFEAAERLISAVTGSPLRQTIVESYPEAVSAAVNAIGVRAVLFGCLREMDLLRDRALAPVYDAWDHGDSALRIAEVLPEIDEALADGISGQRAFDLVVSMCSFSRQMKETALSDLVTLGFSVAPALRRRALDFMEMNPEDAVETLQHHVMCGPKELVETFLTPRRPGSFRKKAAV</sequence>
<dbReference type="RefSeq" id="WP_062939683.1">
    <property type="nucleotide sequence ID" value="NZ_CP171844.1"/>
</dbReference>
<feature type="domain" description="UBA" evidence="1">
    <location>
        <begin position="401"/>
        <end position="443"/>
    </location>
</feature>
<dbReference type="EMBL" id="LVYU01000001">
    <property type="protein sequence ID" value="KZB03436.1"/>
    <property type="molecule type" value="Genomic_DNA"/>
</dbReference>